<dbReference type="AlphaFoldDB" id="A0A316YYX1"/>
<dbReference type="EMBL" id="KZ819634">
    <property type="protein sequence ID" value="PWN93045.1"/>
    <property type="molecule type" value="Genomic_DNA"/>
</dbReference>
<proteinExistence type="predicted"/>
<feature type="compositionally biased region" description="Basic and acidic residues" evidence="1">
    <location>
        <begin position="51"/>
        <end position="87"/>
    </location>
</feature>
<keyword evidence="4" id="KW-1185">Reference proteome</keyword>
<dbReference type="CDD" id="cd17716">
    <property type="entry name" value="BRCT_microcephalin_rpt1"/>
    <property type="match status" value="1"/>
</dbReference>
<dbReference type="OrthoDB" id="2384350at2759"/>
<dbReference type="PROSITE" id="PS50172">
    <property type="entry name" value="BRCT"/>
    <property type="match status" value="1"/>
</dbReference>
<feature type="region of interest" description="Disordered" evidence="1">
    <location>
        <begin position="1"/>
        <end position="94"/>
    </location>
</feature>
<feature type="compositionally biased region" description="Polar residues" evidence="1">
    <location>
        <begin position="530"/>
        <end position="540"/>
    </location>
</feature>
<protein>
    <recommendedName>
        <fullName evidence="2">BRCT domain-containing protein</fullName>
    </recommendedName>
</protein>
<dbReference type="GeneID" id="37041771"/>
<evidence type="ECO:0000256" key="1">
    <source>
        <dbReference type="SAM" id="MobiDB-lite"/>
    </source>
</evidence>
<dbReference type="Gene3D" id="3.40.50.10190">
    <property type="entry name" value="BRCT domain"/>
    <property type="match status" value="1"/>
</dbReference>
<gene>
    <name evidence="3" type="ORF">FA10DRAFT_257422</name>
</gene>
<evidence type="ECO:0000313" key="3">
    <source>
        <dbReference type="EMBL" id="PWN93045.1"/>
    </source>
</evidence>
<feature type="compositionally biased region" description="Basic and acidic residues" evidence="1">
    <location>
        <begin position="447"/>
        <end position="467"/>
    </location>
</feature>
<dbReference type="InterPro" id="IPR001357">
    <property type="entry name" value="BRCT_dom"/>
</dbReference>
<feature type="region of interest" description="Disordered" evidence="1">
    <location>
        <begin position="418"/>
        <end position="627"/>
    </location>
</feature>
<feature type="compositionally biased region" description="Polar residues" evidence="1">
    <location>
        <begin position="1"/>
        <end position="17"/>
    </location>
</feature>
<feature type="compositionally biased region" description="Basic and acidic residues" evidence="1">
    <location>
        <begin position="336"/>
        <end position="350"/>
    </location>
</feature>
<feature type="compositionally biased region" description="Low complexity" evidence="1">
    <location>
        <begin position="479"/>
        <end position="488"/>
    </location>
</feature>
<sequence>MTTNVDVSASPSRQTRAMSRRNGGLEYEKPVWSTRQSPSKRVMGLEIRALPTEDREAQRERPQNEHNQGERCQEEEGYYDHGSDEYLTRLSPSPSGLVEAGIQAVERRVERATQAGSDMLTHKGRQTDERTLERNVTGLDPRPSARKTVQTSTSRTERAKSPVKEGSTARAPSPTRSIVTVPRPFSFTERRRVSPTRSMLPPEKSAPLRKIAPERRPTSPTKARMMPPPTQLSKAREVERSGMSAQYGGDESKGAYLTRCYSKLQRSNAVVSCPSVKSASLEAACVVANIRIWCATLSTRGHFQISDSEEDDEGAEAVSHDENKSITSPSGSMQAPERRSTFLCEAREEQESQQNVSARAAPAAKSDEAPTASPPALSEETTHALASLEATLARLKNRSAKIKEQRAMEQGERAISAAALAAVGHRRSPSKSPEVSPRKIRSLSPSKEMKEQRRQRSSDDDAEEHRHGSAVSFLDRVRAAQAKGARAAHPTAESSAMNVLSRPKDPSALPDRGLTGNRAPRVPLAETHRSTVSRTPSDEQVPQEPTAADVDEENRQRKKEEKKTRRRSSLYTYVPSTKCPDDSLTTASGESDESLVASGRGGMIPSAIRASRGDASSTGPGQTRHSSSRRFLRGLVILVDVREQDGDDASSTWVEMLRSMGAKVMVRASERRLSHIVFKSGKPATLHHFRAQPDPKPLVVGVNWVLRCAEEGRKVNEEDYLVEVGKQAVFLKTRRKSSMAPKMAPAGSESPPATTETILKERRRSLHAPPVPSPLANRAWNMDSSTDSTAVLQDSASATIATNATAT</sequence>
<dbReference type="STRING" id="215250.A0A316YYX1"/>
<dbReference type="InterPro" id="IPR036420">
    <property type="entry name" value="BRCT_dom_sf"/>
</dbReference>
<evidence type="ECO:0000259" key="2">
    <source>
        <dbReference type="PROSITE" id="PS50172"/>
    </source>
</evidence>
<organism evidence="3 4">
    <name type="scientific">Acaromyces ingoldii</name>
    <dbReference type="NCBI Taxonomy" id="215250"/>
    <lineage>
        <taxon>Eukaryota</taxon>
        <taxon>Fungi</taxon>
        <taxon>Dikarya</taxon>
        <taxon>Basidiomycota</taxon>
        <taxon>Ustilaginomycotina</taxon>
        <taxon>Exobasidiomycetes</taxon>
        <taxon>Exobasidiales</taxon>
        <taxon>Cryptobasidiaceae</taxon>
        <taxon>Acaromyces</taxon>
    </lineage>
</organism>
<evidence type="ECO:0000313" key="4">
    <source>
        <dbReference type="Proteomes" id="UP000245768"/>
    </source>
</evidence>
<feature type="region of interest" description="Disordered" evidence="1">
    <location>
        <begin position="214"/>
        <end position="238"/>
    </location>
</feature>
<dbReference type="SUPFAM" id="SSF52113">
    <property type="entry name" value="BRCT domain"/>
    <property type="match status" value="1"/>
</dbReference>
<name>A0A316YYX1_9BASI</name>
<dbReference type="Proteomes" id="UP000245768">
    <property type="component" value="Unassembled WGS sequence"/>
</dbReference>
<accession>A0A316YYX1</accession>
<feature type="region of interest" description="Disordered" evidence="1">
    <location>
        <begin position="306"/>
        <end position="382"/>
    </location>
</feature>
<feature type="region of interest" description="Disordered" evidence="1">
    <location>
        <begin position="110"/>
        <end position="179"/>
    </location>
</feature>
<reference evidence="3 4" key="1">
    <citation type="journal article" date="2018" name="Mol. Biol. Evol.">
        <title>Broad Genomic Sampling Reveals a Smut Pathogenic Ancestry of the Fungal Clade Ustilaginomycotina.</title>
        <authorList>
            <person name="Kijpornyongpan T."/>
            <person name="Mondo S.J."/>
            <person name="Barry K."/>
            <person name="Sandor L."/>
            <person name="Lee J."/>
            <person name="Lipzen A."/>
            <person name="Pangilinan J."/>
            <person name="LaButti K."/>
            <person name="Hainaut M."/>
            <person name="Henrissat B."/>
            <person name="Grigoriev I.V."/>
            <person name="Spatafora J.W."/>
            <person name="Aime M.C."/>
        </authorList>
    </citation>
    <scope>NUCLEOTIDE SEQUENCE [LARGE SCALE GENOMIC DNA]</scope>
    <source>
        <strain evidence="3 4">MCA 4198</strain>
    </source>
</reference>
<dbReference type="InParanoid" id="A0A316YYX1"/>
<dbReference type="RefSeq" id="XP_025380243.1">
    <property type="nucleotide sequence ID" value="XM_025519855.1"/>
</dbReference>
<feature type="region of interest" description="Disordered" evidence="1">
    <location>
        <begin position="734"/>
        <end position="788"/>
    </location>
</feature>
<feature type="compositionally biased region" description="Basic and acidic residues" evidence="1">
    <location>
        <begin position="553"/>
        <end position="563"/>
    </location>
</feature>
<feature type="compositionally biased region" description="Polar residues" evidence="1">
    <location>
        <begin position="614"/>
        <end position="625"/>
    </location>
</feature>
<feature type="domain" description="BRCT" evidence="2">
    <location>
        <begin position="627"/>
        <end position="722"/>
    </location>
</feature>